<evidence type="ECO:0000313" key="12">
    <source>
        <dbReference type="Proteomes" id="UP000001640"/>
    </source>
</evidence>
<evidence type="ECO:0000256" key="6">
    <source>
        <dbReference type="ARBA" id="ARBA00022833"/>
    </source>
</evidence>
<evidence type="ECO:0000256" key="7">
    <source>
        <dbReference type="ARBA" id="ARBA00023242"/>
    </source>
</evidence>
<dbReference type="eggNOG" id="KOG1721">
    <property type="taxonomic scope" value="Eukaryota"/>
</dbReference>
<accession>G0V825</accession>
<dbReference type="PANTHER" id="PTHR14003:SF19">
    <property type="entry name" value="YY2 TRANSCRIPTION FACTOR"/>
    <property type="match status" value="1"/>
</dbReference>
<protein>
    <recommendedName>
        <fullName evidence="10">C2H2-type domain-containing protein</fullName>
    </recommendedName>
</protein>
<evidence type="ECO:0000256" key="3">
    <source>
        <dbReference type="ARBA" id="ARBA00022723"/>
    </source>
</evidence>
<feature type="compositionally biased region" description="Polar residues" evidence="9">
    <location>
        <begin position="90"/>
        <end position="123"/>
    </location>
</feature>
<feature type="region of interest" description="Disordered" evidence="9">
    <location>
        <begin position="65"/>
        <end position="123"/>
    </location>
</feature>
<evidence type="ECO:0000256" key="2">
    <source>
        <dbReference type="ARBA" id="ARBA00022491"/>
    </source>
</evidence>
<keyword evidence="4" id="KW-0677">Repeat</keyword>
<feature type="domain" description="C2H2-type" evidence="10">
    <location>
        <begin position="228"/>
        <end position="255"/>
    </location>
</feature>
<dbReference type="GO" id="GO:0000981">
    <property type="term" value="F:DNA-binding transcription factor activity, RNA polymerase II-specific"/>
    <property type="evidence" value="ECO:0007669"/>
    <property type="project" value="TreeGrafter"/>
</dbReference>
<keyword evidence="5 8" id="KW-0863">Zinc-finger</keyword>
<dbReference type="GO" id="GO:0005667">
    <property type="term" value="C:transcription regulator complex"/>
    <property type="evidence" value="ECO:0007669"/>
    <property type="project" value="TreeGrafter"/>
</dbReference>
<proteinExistence type="predicted"/>
<evidence type="ECO:0000256" key="5">
    <source>
        <dbReference type="ARBA" id="ARBA00022771"/>
    </source>
</evidence>
<evidence type="ECO:0000256" key="9">
    <source>
        <dbReference type="SAM" id="MobiDB-lite"/>
    </source>
</evidence>
<reference key="2">
    <citation type="submission" date="2011-08" db="EMBL/GenBank/DDBJ databases">
        <title>Genome sequence of Naumovozyma castellii.</title>
        <authorList>
            <person name="Gordon J.L."/>
            <person name="Armisen D."/>
            <person name="Proux-Wera E."/>
            <person name="OhEigeartaigh S.S."/>
            <person name="Byrne K.P."/>
            <person name="Wolfe K.H."/>
        </authorList>
    </citation>
    <scope>NUCLEOTIDE SEQUENCE</scope>
    <source>
        <strain>Type strain:CBS 4309</strain>
    </source>
</reference>
<dbReference type="OrthoDB" id="6365676at2759"/>
<evidence type="ECO:0000259" key="10">
    <source>
        <dbReference type="PROSITE" id="PS50157"/>
    </source>
</evidence>
<comment type="subcellular location">
    <subcellularLocation>
        <location evidence="1">Nucleus</location>
    </subcellularLocation>
</comment>
<dbReference type="EMBL" id="HE576752">
    <property type="protein sequence ID" value="CCC67623.1"/>
    <property type="molecule type" value="Genomic_DNA"/>
</dbReference>
<evidence type="ECO:0000313" key="11">
    <source>
        <dbReference type="EMBL" id="CCC67623.1"/>
    </source>
</evidence>
<dbReference type="InterPro" id="IPR036236">
    <property type="entry name" value="Znf_C2H2_sf"/>
</dbReference>
<keyword evidence="2" id="KW-0678">Repressor</keyword>
<dbReference type="FunFam" id="3.30.160.60:FF:001382">
    <property type="entry name" value="Transcriptional repressor"/>
    <property type="match status" value="1"/>
</dbReference>
<dbReference type="HOGENOM" id="CLU_082791_0_0_1"/>
<dbReference type="GO" id="GO:2000218">
    <property type="term" value="P:negative regulation of invasive growth in response to glucose limitation"/>
    <property type="evidence" value="ECO:0007669"/>
    <property type="project" value="UniProtKB-ARBA"/>
</dbReference>
<keyword evidence="7" id="KW-0539">Nucleus</keyword>
<dbReference type="GO" id="GO:0000978">
    <property type="term" value="F:RNA polymerase II cis-regulatory region sequence-specific DNA binding"/>
    <property type="evidence" value="ECO:0007669"/>
    <property type="project" value="TreeGrafter"/>
</dbReference>
<dbReference type="GeneID" id="96901102"/>
<dbReference type="PANTHER" id="PTHR14003">
    <property type="entry name" value="TRANSCRIPTIONAL REPRESSOR PROTEIN YY"/>
    <property type="match status" value="1"/>
</dbReference>
<dbReference type="GO" id="GO:0043709">
    <property type="term" value="P:cell adhesion involved in single-species biofilm formation"/>
    <property type="evidence" value="ECO:0007669"/>
    <property type="project" value="UniProtKB-ARBA"/>
</dbReference>
<dbReference type="GO" id="GO:0000122">
    <property type="term" value="P:negative regulation of transcription by RNA polymerase II"/>
    <property type="evidence" value="ECO:0007669"/>
    <property type="project" value="UniProtKB-ARBA"/>
</dbReference>
<dbReference type="STRING" id="1064592.G0V825"/>
<dbReference type="GO" id="GO:0000785">
    <property type="term" value="C:chromatin"/>
    <property type="evidence" value="ECO:0007669"/>
    <property type="project" value="TreeGrafter"/>
</dbReference>
<evidence type="ECO:0000256" key="1">
    <source>
        <dbReference type="ARBA" id="ARBA00004123"/>
    </source>
</evidence>
<dbReference type="GO" id="GO:2000221">
    <property type="term" value="P:negative regulation of pseudohyphal growth"/>
    <property type="evidence" value="ECO:0007669"/>
    <property type="project" value="UniProtKB-ARBA"/>
</dbReference>
<keyword evidence="6" id="KW-0862">Zinc</keyword>
<reference evidence="11 12" key="1">
    <citation type="journal article" date="2011" name="Proc. Natl. Acad. Sci. U.S.A.">
        <title>Evolutionary erosion of yeast sex chromosomes by mating-type switching accidents.</title>
        <authorList>
            <person name="Gordon J.L."/>
            <person name="Armisen D."/>
            <person name="Proux-Wera E."/>
            <person name="Oheigeartaigh S.S."/>
            <person name="Byrne K.P."/>
            <person name="Wolfe K.H."/>
        </authorList>
    </citation>
    <scope>NUCLEOTIDE SEQUENCE [LARGE SCALE GENOMIC DNA]</scope>
    <source>
        <strain evidence="12">ATCC 76901 / BCRC 22586 / CBS 4309 / NBRC 1992 / NRRL Y-12630</strain>
    </source>
</reference>
<keyword evidence="12" id="KW-1185">Reference proteome</keyword>
<dbReference type="KEGG" id="ncs:NCAS_0A10650"/>
<dbReference type="PROSITE" id="PS00028">
    <property type="entry name" value="ZINC_FINGER_C2H2_1"/>
    <property type="match status" value="2"/>
</dbReference>
<dbReference type="PROSITE" id="PS50157">
    <property type="entry name" value="ZINC_FINGER_C2H2_2"/>
    <property type="match status" value="1"/>
</dbReference>
<dbReference type="InterPro" id="IPR013087">
    <property type="entry name" value="Znf_C2H2_type"/>
</dbReference>
<dbReference type="RefSeq" id="XP_003674004.1">
    <property type="nucleotide sequence ID" value="XM_003673956.1"/>
</dbReference>
<dbReference type="SMART" id="SM00355">
    <property type="entry name" value="ZnF_C2H2"/>
    <property type="match status" value="2"/>
</dbReference>
<name>G0V825_NAUCA</name>
<dbReference type="InParanoid" id="G0V825"/>
<evidence type="ECO:0000256" key="8">
    <source>
        <dbReference type="PROSITE-ProRule" id="PRU00042"/>
    </source>
</evidence>
<dbReference type="SUPFAM" id="SSF57667">
    <property type="entry name" value="beta-beta-alpha zinc fingers"/>
    <property type="match status" value="1"/>
</dbReference>
<gene>
    <name evidence="11" type="primary">NCAS0A10650</name>
    <name evidence="11" type="ordered locus">NCAS_0A10650</name>
</gene>
<dbReference type="GO" id="GO:0008270">
    <property type="term" value="F:zinc ion binding"/>
    <property type="evidence" value="ECO:0007669"/>
    <property type="project" value="UniProtKB-KW"/>
</dbReference>
<evidence type="ECO:0000256" key="4">
    <source>
        <dbReference type="ARBA" id="ARBA00022737"/>
    </source>
</evidence>
<dbReference type="AlphaFoldDB" id="G0V825"/>
<keyword evidence="3" id="KW-0479">Metal-binding</keyword>
<dbReference type="Gene3D" id="3.30.160.60">
    <property type="entry name" value="Classic Zinc Finger"/>
    <property type="match status" value="2"/>
</dbReference>
<feature type="compositionally biased region" description="Polar residues" evidence="9">
    <location>
        <begin position="65"/>
        <end position="77"/>
    </location>
</feature>
<dbReference type="Proteomes" id="UP000001640">
    <property type="component" value="Chromosome 1"/>
</dbReference>
<sequence>MMMMNPTIQPVLSAPDYMQRTLPQIEPTAAINLKLCTLLPRFSDTQLVENDLKFKLTRHLSLWHPSNNFTTGPIENNNRSRDNSIPEMNYPNSSQNPSPILTNNTYSTQNSNDISSANTPPSNVQLPTIWSTVPRRIPLEPTTLSKVGSMSSLMLPNPNVNTNLQPTGTSPTPQYYSDSGVIPTEMGYYYPSEDGSKKHRISKRQRAIMVKDLKKRKHEEELEKRRKYICKVCSKGFTTSGHLARHNRIHTGEKKHHCSYPGCYLKFSRHDNCVQHYRTHFKVREPYYYGRPE</sequence>
<dbReference type="GO" id="GO:0005634">
    <property type="term" value="C:nucleus"/>
    <property type="evidence" value="ECO:0007669"/>
    <property type="project" value="UniProtKB-SubCell"/>
</dbReference>
<organism evidence="11 12">
    <name type="scientific">Naumovozyma castellii</name>
    <name type="common">Yeast</name>
    <name type="synonym">Saccharomyces castellii</name>
    <dbReference type="NCBI Taxonomy" id="27288"/>
    <lineage>
        <taxon>Eukaryota</taxon>
        <taxon>Fungi</taxon>
        <taxon>Dikarya</taxon>
        <taxon>Ascomycota</taxon>
        <taxon>Saccharomycotina</taxon>
        <taxon>Saccharomycetes</taxon>
        <taxon>Saccharomycetales</taxon>
        <taxon>Saccharomycetaceae</taxon>
        <taxon>Naumovozyma</taxon>
    </lineage>
</organism>